<sequence>MSNCKRCNKPLKTVKSIDIGYGPVCKKKQAAEDAEFERIQITLEEVVESGVAV</sequence>
<organism evidence="1 2">
    <name type="scientific">Sporosarcina psychrophila</name>
    <name type="common">Bacillus psychrophilus</name>
    <dbReference type="NCBI Taxonomy" id="1476"/>
    <lineage>
        <taxon>Bacteria</taxon>
        <taxon>Bacillati</taxon>
        <taxon>Bacillota</taxon>
        <taxon>Bacilli</taxon>
        <taxon>Bacillales</taxon>
        <taxon>Caryophanaceae</taxon>
        <taxon>Sporosarcina</taxon>
    </lineage>
</organism>
<protein>
    <submittedName>
        <fullName evidence="1">Uncharacterized protein</fullName>
    </submittedName>
</protein>
<name>A0ABV2KEE2_SPOPS</name>
<dbReference type="RefSeq" id="WP_354313984.1">
    <property type="nucleotide sequence ID" value="NZ_JBEPME010000005.1"/>
</dbReference>
<dbReference type="InterPro" id="IPR046053">
    <property type="entry name" value="DUF6011"/>
</dbReference>
<evidence type="ECO:0000313" key="2">
    <source>
        <dbReference type="Proteomes" id="UP001549104"/>
    </source>
</evidence>
<comment type="caution">
    <text evidence="1">The sequence shown here is derived from an EMBL/GenBank/DDBJ whole genome shotgun (WGS) entry which is preliminary data.</text>
</comment>
<accession>A0ABV2KEE2</accession>
<reference evidence="1 2" key="1">
    <citation type="submission" date="2024-06" db="EMBL/GenBank/DDBJ databases">
        <title>Sorghum-associated microbial communities from plants grown in Nebraska, USA.</title>
        <authorList>
            <person name="Schachtman D."/>
        </authorList>
    </citation>
    <scope>NUCLEOTIDE SEQUENCE [LARGE SCALE GENOMIC DNA]</scope>
    <source>
        <strain evidence="1 2">1288</strain>
    </source>
</reference>
<evidence type="ECO:0000313" key="1">
    <source>
        <dbReference type="EMBL" id="MET3658353.1"/>
    </source>
</evidence>
<dbReference type="Proteomes" id="UP001549104">
    <property type="component" value="Unassembled WGS sequence"/>
</dbReference>
<keyword evidence="2" id="KW-1185">Reference proteome</keyword>
<proteinExistence type="predicted"/>
<gene>
    <name evidence="1" type="ORF">ABIC55_003470</name>
</gene>
<dbReference type="EMBL" id="JBEPME010000005">
    <property type="protein sequence ID" value="MET3658353.1"/>
    <property type="molecule type" value="Genomic_DNA"/>
</dbReference>
<dbReference type="Pfam" id="PF19474">
    <property type="entry name" value="DUF6011"/>
    <property type="match status" value="1"/>
</dbReference>